<sequence length="405" mass="41900">MKNPITALLCSATLVVGLGACTSSQATELEPIATDGVVIVTASHANVPMPRLSPSNREQLGLALERSMPVSVVSADGSPEPVAIQIPTVTGGNGPARQRSVSKALSTVEVAVTALPNSDEVSAYGALAVARDSALALGLKRPVIICLLCGIDTVGALGMTADGALRSDPGDVTDYLRASGQLLELGSGFEEIEIHLTSTGWTAGPQAPLSPQDRDNLTAIWTAALEAGGAVVKVDPNPLSGDAVVTPHTVTPVSVAPPEPVVPVEPTPEETASCTPQQFSFDGASGARFRPETAEWVSLDEARAALTPIARWLAAVPSRTARIQGTTANVHSGDPDEGIELSRRRAEAAAALVIELGAAPEQIVATEGLGPNYPEYVPDHDADGNPVPSLRTKNRKVIVILREEC</sequence>
<dbReference type="Gene3D" id="3.30.1330.60">
    <property type="entry name" value="OmpA-like domain"/>
    <property type="match status" value="1"/>
</dbReference>
<name>A0A553JWQ4_9ACTN</name>
<evidence type="ECO:0000313" key="3">
    <source>
        <dbReference type="EMBL" id="TRY16872.1"/>
    </source>
</evidence>
<evidence type="ECO:0008006" key="5">
    <source>
        <dbReference type="Google" id="ProtNLM"/>
    </source>
</evidence>
<organism evidence="3 4">
    <name type="scientific">Tessaracoccus rhinocerotis</name>
    <dbReference type="NCBI Taxonomy" id="1689449"/>
    <lineage>
        <taxon>Bacteria</taxon>
        <taxon>Bacillati</taxon>
        <taxon>Actinomycetota</taxon>
        <taxon>Actinomycetes</taxon>
        <taxon>Propionibacteriales</taxon>
        <taxon>Propionibacteriaceae</taxon>
        <taxon>Tessaracoccus</taxon>
    </lineage>
</organism>
<keyword evidence="4" id="KW-1185">Reference proteome</keyword>
<keyword evidence="2" id="KW-0732">Signal</keyword>
<accession>A0A553JWQ4</accession>
<proteinExistence type="predicted"/>
<dbReference type="EMBL" id="VKKG01000006">
    <property type="protein sequence ID" value="TRY16872.1"/>
    <property type="molecule type" value="Genomic_DNA"/>
</dbReference>
<protein>
    <recommendedName>
        <fullName evidence="5">OmpA family protein</fullName>
    </recommendedName>
</protein>
<dbReference type="Proteomes" id="UP000317638">
    <property type="component" value="Unassembled WGS sequence"/>
</dbReference>
<dbReference type="OrthoDB" id="3723227at2"/>
<dbReference type="AlphaFoldDB" id="A0A553JWQ4"/>
<feature type="signal peptide" evidence="2">
    <location>
        <begin position="1"/>
        <end position="26"/>
    </location>
</feature>
<comment type="caution">
    <text evidence="3">The sequence shown here is derived from an EMBL/GenBank/DDBJ whole genome shotgun (WGS) entry which is preliminary data.</text>
</comment>
<dbReference type="SUPFAM" id="SSF103088">
    <property type="entry name" value="OmpA-like"/>
    <property type="match status" value="1"/>
</dbReference>
<evidence type="ECO:0000256" key="1">
    <source>
        <dbReference type="SAM" id="MobiDB-lite"/>
    </source>
</evidence>
<evidence type="ECO:0000313" key="4">
    <source>
        <dbReference type="Proteomes" id="UP000317638"/>
    </source>
</evidence>
<reference evidence="3 4" key="1">
    <citation type="submission" date="2019-07" db="EMBL/GenBank/DDBJ databases">
        <authorList>
            <person name="Zhou L.-Y."/>
        </authorList>
    </citation>
    <scope>NUCLEOTIDE SEQUENCE [LARGE SCALE GENOMIC DNA]</scope>
    <source>
        <strain evidence="3 4">YIM 101269</strain>
    </source>
</reference>
<evidence type="ECO:0000256" key="2">
    <source>
        <dbReference type="SAM" id="SignalP"/>
    </source>
</evidence>
<gene>
    <name evidence="3" type="ORF">FOJ82_13445</name>
</gene>
<dbReference type="InterPro" id="IPR036737">
    <property type="entry name" value="OmpA-like_sf"/>
</dbReference>
<feature type="region of interest" description="Disordered" evidence="1">
    <location>
        <begin position="265"/>
        <end position="284"/>
    </location>
</feature>
<dbReference type="RefSeq" id="WP_143939015.1">
    <property type="nucleotide sequence ID" value="NZ_VKKG01000006.1"/>
</dbReference>
<feature type="chain" id="PRO_5021994178" description="OmpA family protein" evidence="2">
    <location>
        <begin position="27"/>
        <end position="405"/>
    </location>
</feature>
<dbReference type="PROSITE" id="PS51257">
    <property type="entry name" value="PROKAR_LIPOPROTEIN"/>
    <property type="match status" value="1"/>
</dbReference>